<accession>A0A386HU79</accession>
<dbReference type="PANTHER" id="PTHR43861">
    <property type="entry name" value="TRANS-ACONITATE 2-METHYLTRANSFERASE-RELATED"/>
    <property type="match status" value="1"/>
</dbReference>
<evidence type="ECO:0000313" key="1">
    <source>
        <dbReference type="EMBL" id="AYD48906.1"/>
    </source>
</evidence>
<dbReference type="KEGG" id="ark:D6B99_15590"/>
<organism evidence="1 2">
    <name type="scientific">Arachidicoccus soli</name>
    <dbReference type="NCBI Taxonomy" id="2341117"/>
    <lineage>
        <taxon>Bacteria</taxon>
        <taxon>Pseudomonadati</taxon>
        <taxon>Bacteroidota</taxon>
        <taxon>Chitinophagia</taxon>
        <taxon>Chitinophagales</taxon>
        <taxon>Chitinophagaceae</taxon>
        <taxon>Arachidicoccus</taxon>
    </lineage>
</organism>
<dbReference type="RefSeq" id="WP_119990105.1">
    <property type="nucleotide sequence ID" value="NZ_CP032489.1"/>
</dbReference>
<keyword evidence="2" id="KW-1185">Reference proteome</keyword>
<keyword evidence="1" id="KW-0808">Transferase</keyword>
<protein>
    <submittedName>
        <fullName evidence="1">Class I SAM-dependent methyltransferase</fullName>
    </submittedName>
</protein>
<dbReference type="GO" id="GO:0032259">
    <property type="term" value="P:methylation"/>
    <property type="evidence" value="ECO:0007669"/>
    <property type="project" value="UniProtKB-KW"/>
</dbReference>
<dbReference type="SUPFAM" id="SSF53335">
    <property type="entry name" value="S-adenosyl-L-methionine-dependent methyltransferases"/>
    <property type="match status" value="1"/>
</dbReference>
<dbReference type="CDD" id="cd02440">
    <property type="entry name" value="AdoMet_MTases"/>
    <property type="match status" value="1"/>
</dbReference>
<gene>
    <name evidence="1" type="ORF">D6B99_15590</name>
</gene>
<dbReference type="EMBL" id="CP032489">
    <property type="protein sequence ID" value="AYD48906.1"/>
    <property type="molecule type" value="Genomic_DNA"/>
</dbReference>
<sequence length="302" mass="34800">MKNTIQYTQCPACESKDISEVLCAKDYTVSGEIFEIWQCAHCNLRFTQNVPDEEGIVPYYKADTYISHSNTRKGIVNWLYHIVRKRTLKQKAELVKKYSGLQTGNLLDIGAGTGAFASVMKSENWEVLALEPDEDARRNAKRDFDIELQDGGELFSLDEASFDVITMWHVLEHVHDLHNYIAVFQKIIKSKGTLLIAVPNYTSFDATYYEGFWAAYDVPRHLYHFSPESMKLLVAQYGFKVEKCLPMKFDSYYVSMLSEQYKNGKKNLIKSFLNGFQSNKKAQHNAEKYSSVIYVIKKQKIV</sequence>
<dbReference type="GO" id="GO:0008168">
    <property type="term" value="F:methyltransferase activity"/>
    <property type="evidence" value="ECO:0007669"/>
    <property type="project" value="UniProtKB-KW"/>
</dbReference>
<name>A0A386HU79_9BACT</name>
<keyword evidence="1" id="KW-0489">Methyltransferase</keyword>
<dbReference type="Pfam" id="PF13489">
    <property type="entry name" value="Methyltransf_23"/>
    <property type="match status" value="1"/>
</dbReference>
<dbReference type="Proteomes" id="UP000266118">
    <property type="component" value="Chromosome"/>
</dbReference>
<reference evidence="1 2" key="1">
    <citation type="submission" date="2018-09" db="EMBL/GenBank/DDBJ databases">
        <title>Arachidicoccus sp. nov., a bacterium isolated from soil.</title>
        <authorList>
            <person name="Weon H.-Y."/>
            <person name="Kwon S.-W."/>
            <person name="Lee S.A."/>
        </authorList>
    </citation>
    <scope>NUCLEOTIDE SEQUENCE [LARGE SCALE GENOMIC DNA]</scope>
    <source>
        <strain evidence="1 2">KIS59-12</strain>
    </source>
</reference>
<proteinExistence type="predicted"/>
<dbReference type="AlphaFoldDB" id="A0A386HU79"/>
<dbReference type="InterPro" id="IPR029063">
    <property type="entry name" value="SAM-dependent_MTases_sf"/>
</dbReference>
<evidence type="ECO:0000313" key="2">
    <source>
        <dbReference type="Proteomes" id="UP000266118"/>
    </source>
</evidence>
<dbReference type="OrthoDB" id="2370471at2"/>
<dbReference type="Gene3D" id="3.40.50.150">
    <property type="entry name" value="Vaccinia Virus protein VP39"/>
    <property type="match status" value="1"/>
</dbReference>